<dbReference type="Proteomes" id="UP000178526">
    <property type="component" value="Unassembled WGS sequence"/>
</dbReference>
<dbReference type="EMBL" id="MGDB01000114">
    <property type="protein sequence ID" value="OGL39640.1"/>
    <property type="molecule type" value="Genomic_DNA"/>
</dbReference>
<dbReference type="UniPathway" id="UPA00253">
    <property type="reaction ID" value="UER00327"/>
</dbReference>
<gene>
    <name evidence="1" type="ORF">A2042_08445</name>
</gene>
<proteinExistence type="predicted"/>
<sequence length="88" mass="10411">MFKFARENKSKEFIIGTEEGILYRLRKENPDKKFYLAAEHILCPNMKLTRLEDIAVSLETMEPVIKVPEDIRVKAYQALKRMIEIPRD</sequence>
<dbReference type="SUPFAM" id="SSF142754">
    <property type="entry name" value="NadA-like"/>
    <property type="match status" value="1"/>
</dbReference>
<dbReference type="Gene3D" id="3.40.50.10800">
    <property type="entry name" value="NadA-like"/>
    <property type="match status" value="1"/>
</dbReference>
<dbReference type="GO" id="GO:0008987">
    <property type="term" value="F:quinolinate synthetase A activity"/>
    <property type="evidence" value="ECO:0007669"/>
    <property type="project" value="InterPro"/>
</dbReference>
<dbReference type="AlphaFoldDB" id="A0A1F7RE87"/>
<dbReference type="GO" id="GO:0009435">
    <property type="term" value="P:NAD+ biosynthetic process"/>
    <property type="evidence" value="ECO:0007669"/>
    <property type="project" value="UniProtKB-UniPathway"/>
</dbReference>
<accession>A0A1F7RE87</accession>
<evidence type="ECO:0000313" key="1">
    <source>
        <dbReference type="EMBL" id="OGL39640.1"/>
    </source>
</evidence>
<protein>
    <submittedName>
        <fullName evidence="1">Uncharacterized protein</fullName>
    </submittedName>
</protein>
<dbReference type="Pfam" id="PF02445">
    <property type="entry name" value="NadA"/>
    <property type="match status" value="1"/>
</dbReference>
<dbReference type="GO" id="GO:0051539">
    <property type="term" value="F:4 iron, 4 sulfur cluster binding"/>
    <property type="evidence" value="ECO:0007669"/>
    <property type="project" value="InterPro"/>
</dbReference>
<evidence type="ECO:0000313" key="2">
    <source>
        <dbReference type="Proteomes" id="UP000178526"/>
    </source>
</evidence>
<name>A0A1F7RE87_9BACT</name>
<organism evidence="1 2">
    <name type="scientific">Candidatus Schekmanbacteria bacterium GWA2_38_11</name>
    <dbReference type="NCBI Taxonomy" id="1817876"/>
    <lineage>
        <taxon>Bacteria</taxon>
        <taxon>Candidatus Schekmaniibacteriota</taxon>
    </lineage>
</organism>
<dbReference type="InterPro" id="IPR003473">
    <property type="entry name" value="NadA"/>
</dbReference>
<comment type="caution">
    <text evidence="1">The sequence shown here is derived from an EMBL/GenBank/DDBJ whole genome shotgun (WGS) entry which is preliminary data.</text>
</comment>
<reference evidence="1 2" key="1">
    <citation type="journal article" date="2016" name="Nat. Commun.">
        <title>Thousands of microbial genomes shed light on interconnected biogeochemical processes in an aquifer system.</title>
        <authorList>
            <person name="Anantharaman K."/>
            <person name="Brown C.T."/>
            <person name="Hug L.A."/>
            <person name="Sharon I."/>
            <person name="Castelle C.J."/>
            <person name="Probst A.J."/>
            <person name="Thomas B.C."/>
            <person name="Singh A."/>
            <person name="Wilkins M.J."/>
            <person name="Karaoz U."/>
            <person name="Brodie E.L."/>
            <person name="Williams K.H."/>
            <person name="Hubbard S.S."/>
            <person name="Banfield J.F."/>
        </authorList>
    </citation>
    <scope>NUCLEOTIDE SEQUENCE [LARGE SCALE GENOMIC DNA]</scope>
</reference>
<dbReference type="InterPro" id="IPR036094">
    <property type="entry name" value="NadA_sf"/>
</dbReference>